<evidence type="ECO:0008006" key="4">
    <source>
        <dbReference type="Google" id="ProtNLM"/>
    </source>
</evidence>
<proteinExistence type="predicted"/>
<organism evidence="2 3">
    <name type="scientific">Streptomyces niveus</name>
    <name type="common">Streptomyces spheroides</name>
    <dbReference type="NCBI Taxonomy" id="193462"/>
    <lineage>
        <taxon>Bacteria</taxon>
        <taxon>Bacillati</taxon>
        <taxon>Actinomycetota</taxon>
        <taxon>Actinomycetes</taxon>
        <taxon>Kitasatosporales</taxon>
        <taxon>Streptomycetaceae</taxon>
        <taxon>Streptomyces</taxon>
    </lineage>
</organism>
<dbReference type="Proteomes" id="UP001432209">
    <property type="component" value="Chromosome"/>
</dbReference>
<feature type="region of interest" description="Disordered" evidence="1">
    <location>
        <begin position="109"/>
        <end position="129"/>
    </location>
</feature>
<name>A0ABZ2A626_STRNV</name>
<keyword evidence="3" id="KW-1185">Reference proteome</keyword>
<evidence type="ECO:0000256" key="1">
    <source>
        <dbReference type="SAM" id="MobiDB-lite"/>
    </source>
</evidence>
<dbReference type="EMBL" id="CP109495">
    <property type="protein sequence ID" value="WUX54165.1"/>
    <property type="molecule type" value="Genomic_DNA"/>
</dbReference>
<sequence>MAGMAGYSGGLQALADEAGGAGGASGERLRHSDGPWTRAAGGAEVMRTQMSCLRAEFETAHEGVPGCGNGLSVVAVLDTVRTSWERRIEAARDECGSLGGRLRAVAKTQGEHDSAVRSGLAGVDAGAGR</sequence>
<accession>A0ABZ2A626</accession>
<gene>
    <name evidence="2" type="ORF">OG442_22900</name>
</gene>
<dbReference type="RefSeq" id="WP_329077786.1">
    <property type="nucleotide sequence ID" value="NZ_CP109389.1"/>
</dbReference>
<evidence type="ECO:0000313" key="3">
    <source>
        <dbReference type="Proteomes" id="UP001432209"/>
    </source>
</evidence>
<feature type="region of interest" description="Disordered" evidence="1">
    <location>
        <begin position="18"/>
        <end position="41"/>
    </location>
</feature>
<evidence type="ECO:0000313" key="2">
    <source>
        <dbReference type="EMBL" id="WUX54165.1"/>
    </source>
</evidence>
<protein>
    <recommendedName>
        <fullName evidence="4">ESX-1 secretion-associated protein</fullName>
    </recommendedName>
</protein>
<reference evidence="2" key="1">
    <citation type="submission" date="2022-10" db="EMBL/GenBank/DDBJ databases">
        <title>The complete genomes of actinobacterial strains from the NBC collection.</title>
        <authorList>
            <person name="Joergensen T.S."/>
            <person name="Alvarez Arevalo M."/>
            <person name="Sterndorff E.B."/>
            <person name="Faurdal D."/>
            <person name="Vuksanovic O."/>
            <person name="Mourched A.-S."/>
            <person name="Charusanti P."/>
            <person name="Shaw S."/>
            <person name="Blin K."/>
            <person name="Weber T."/>
        </authorList>
    </citation>
    <scope>NUCLEOTIDE SEQUENCE</scope>
    <source>
        <strain evidence="2">NBC_01432</strain>
    </source>
</reference>